<dbReference type="SUPFAM" id="SSF54427">
    <property type="entry name" value="NTF2-like"/>
    <property type="match status" value="1"/>
</dbReference>
<name>A0A1X9MIV7_9BACI</name>
<keyword evidence="1" id="KW-0472">Membrane</keyword>
<feature type="transmembrane region" description="Helical" evidence="1">
    <location>
        <begin position="12"/>
        <end position="30"/>
    </location>
</feature>
<evidence type="ECO:0000256" key="1">
    <source>
        <dbReference type="SAM" id="Phobius"/>
    </source>
</evidence>
<sequence length="152" mass="18614">MKFKNRQQPIQLFMIFGVFLVVIALLFAFFPTNSGVQVIKTFYKHEQKQEFWNSYELFHPFMKERFTRNRYIDQRSHIFVSHFGVETYELEFGRSKKVKNWKMTQDHEPIEEVFKVPVTKTYESDYGRFTIQQDVFAAKEDGNWYVLWDYKY</sequence>
<reference evidence="2 3" key="1">
    <citation type="submission" date="2017-04" db="EMBL/GenBank/DDBJ databases">
        <title>Bacillus krulwichiae AM31D Genome sequencing and assembly.</title>
        <authorList>
            <person name="Krulwich T.A."/>
            <person name="Anastor L."/>
            <person name="Ehrlich R."/>
            <person name="Ehrlich G.D."/>
            <person name="Janto B."/>
        </authorList>
    </citation>
    <scope>NUCLEOTIDE SEQUENCE [LARGE SCALE GENOMIC DNA]</scope>
    <source>
        <strain evidence="2 3">AM31D</strain>
    </source>
</reference>
<proteinExistence type="predicted"/>
<dbReference type="KEGG" id="bkw:BkAM31D_21520"/>
<keyword evidence="3" id="KW-1185">Reference proteome</keyword>
<evidence type="ECO:0000313" key="2">
    <source>
        <dbReference type="EMBL" id="ARK32223.1"/>
    </source>
</evidence>
<dbReference type="RefSeq" id="WP_066158262.1">
    <property type="nucleotide sequence ID" value="NZ_CP020814.1"/>
</dbReference>
<dbReference type="EMBL" id="CP020814">
    <property type="protein sequence ID" value="ARK32223.1"/>
    <property type="molecule type" value="Genomic_DNA"/>
</dbReference>
<dbReference type="Gene3D" id="3.10.450.100">
    <property type="entry name" value="NTF2-like, domain 1"/>
    <property type="match status" value="1"/>
</dbReference>
<keyword evidence="1" id="KW-0812">Transmembrane</keyword>
<dbReference type="STRING" id="199441.BkAM31D_21520"/>
<organism evidence="2 3">
    <name type="scientific">Halalkalibacter krulwichiae</name>
    <dbReference type="NCBI Taxonomy" id="199441"/>
    <lineage>
        <taxon>Bacteria</taxon>
        <taxon>Bacillati</taxon>
        <taxon>Bacillota</taxon>
        <taxon>Bacilli</taxon>
        <taxon>Bacillales</taxon>
        <taxon>Bacillaceae</taxon>
        <taxon>Halalkalibacter</taxon>
    </lineage>
</organism>
<protein>
    <recommendedName>
        <fullName evidence="4">DUF4829 domain-containing protein</fullName>
    </recommendedName>
</protein>
<evidence type="ECO:0000313" key="3">
    <source>
        <dbReference type="Proteomes" id="UP000193006"/>
    </source>
</evidence>
<accession>A0A1X9MIV7</accession>
<gene>
    <name evidence="2" type="ORF">BkAM31D_21520</name>
</gene>
<evidence type="ECO:0008006" key="4">
    <source>
        <dbReference type="Google" id="ProtNLM"/>
    </source>
</evidence>
<dbReference type="Proteomes" id="UP000193006">
    <property type="component" value="Chromosome"/>
</dbReference>
<dbReference type="AlphaFoldDB" id="A0A1X9MIV7"/>
<dbReference type="InterPro" id="IPR032710">
    <property type="entry name" value="NTF2-like_dom_sf"/>
</dbReference>
<keyword evidence="1" id="KW-1133">Transmembrane helix</keyword>